<keyword evidence="3" id="KW-1185">Reference proteome</keyword>
<dbReference type="VEuPathDB" id="FungiDB:HpaG810267"/>
<feature type="compositionally biased region" description="Low complexity" evidence="1">
    <location>
        <begin position="1"/>
        <end position="12"/>
    </location>
</feature>
<evidence type="ECO:0000313" key="3">
    <source>
        <dbReference type="Proteomes" id="UP000011713"/>
    </source>
</evidence>
<sequence>MGSRGRGSAAGALHPQLPVAGADGKGKTQTLAHIVGRENMHGQSADIDILYSVDTRA</sequence>
<reference evidence="2" key="2">
    <citation type="submission" date="2015-06" db="UniProtKB">
        <authorList>
            <consortium name="EnsemblProtists"/>
        </authorList>
    </citation>
    <scope>IDENTIFICATION</scope>
    <source>
        <strain evidence="2">Emoy2</strain>
    </source>
</reference>
<evidence type="ECO:0000256" key="1">
    <source>
        <dbReference type="SAM" id="MobiDB-lite"/>
    </source>
</evidence>
<protein>
    <submittedName>
        <fullName evidence="2">Uncharacterized protein</fullName>
    </submittedName>
</protein>
<dbReference type="EnsemblProtists" id="HpaT810267">
    <property type="protein sequence ID" value="HpaP810267"/>
    <property type="gene ID" value="HpaG810267"/>
</dbReference>
<organism evidence="2 3">
    <name type="scientific">Hyaloperonospora arabidopsidis (strain Emoy2)</name>
    <name type="common">Downy mildew agent</name>
    <name type="synonym">Peronospora arabidopsidis</name>
    <dbReference type="NCBI Taxonomy" id="559515"/>
    <lineage>
        <taxon>Eukaryota</taxon>
        <taxon>Sar</taxon>
        <taxon>Stramenopiles</taxon>
        <taxon>Oomycota</taxon>
        <taxon>Peronosporomycetes</taxon>
        <taxon>Peronosporales</taxon>
        <taxon>Peronosporaceae</taxon>
        <taxon>Hyaloperonospora</taxon>
    </lineage>
</organism>
<accession>M4BUS8</accession>
<dbReference type="InParanoid" id="M4BUS8"/>
<dbReference type="Proteomes" id="UP000011713">
    <property type="component" value="Unassembled WGS sequence"/>
</dbReference>
<feature type="region of interest" description="Disordered" evidence="1">
    <location>
        <begin position="1"/>
        <end position="27"/>
    </location>
</feature>
<dbReference type="HOGENOM" id="CLU_3000494_0_0_1"/>
<dbReference type="EMBL" id="JH597954">
    <property type="status" value="NOT_ANNOTATED_CDS"/>
    <property type="molecule type" value="Genomic_DNA"/>
</dbReference>
<name>M4BUS8_HYAAE</name>
<proteinExistence type="predicted"/>
<reference evidence="3" key="1">
    <citation type="journal article" date="2010" name="Science">
        <title>Signatures of adaptation to obligate biotrophy in the Hyaloperonospora arabidopsidis genome.</title>
        <authorList>
            <person name="Baxter L."/>
            <person name="Tripathy S."/>
            <person name="Ishaque N."/>
            <person name="Boot N."/>
            <person name="Cabral A."/>
            <person name="Kemen E."/>
            <person name="Thines M."/>
            <person name="Ah-Fong A."/>
            <person name="Anderson R."/>
            <person name="Badejoko W."/>
            <person name="Bittner-Eddy P."/>
            <person name="Boore J.L."/>
            <person name="Chibucos M.C."/>
            <person name="Coates M."/>
            <person name="Dehal P."/>
            <person name="Delehaunty K."/>
            <person name="Dong S."/>
            <person name="Downton P."/>
            <person name="Dumas B."/>
            <person name="Fabro G."/>
            <person name="Fronick C."/>
            <person name="Fuerstenberg S.I."/>
            <person name="Fulton L."/>
            <person name="Gaulin E."/>
            <person name="Govers F."/>
            <person name="Hughes L."/>
            <person name="Humphray S."/>
            <person name="Jiang R.H."/>
            <person name="Judelson H."/>
            <person name="Kamoun S."/>
            <person name="Kyung K."/>
            <person name="Meijer H."/>
            <person name="Minx P."/>
            <person name="Morris P."/>
            <person name="Nelson J."/>
            <person name="Phuntumart V."/>
            <person name="Qutob D."/>
            <person name="Rehmany A."/>
            <person name="Rougon-Cardoso A."/>
            <person name="Ryden P."/>
            <person name="Torto-Alalibo T."/>
            <person name="Studholme D."/>
            <person name="Wang Y."/>
            <person name="Win J."/>
            <person name="Wood J."/>
            <person name="Clifton S.W."/>
            <person name="Rogers J."/>
            <person name="Van den Ackerveken G."/>
            <person name="Jones J.D."/>
            <person name="McDowell J.M."/>
            <person name="Beynon J."/>
            <person name="Tyler B.M."/>
        </authorList>
    </citation>
    <scope>NUCLEOTIDE SEQUENCE [LARGE SCALE GENOMIC DNA]</scope>
    <source>
        <strain evidence="3">Emoy2</strain>
    </source>
</reference>
<dbReference type="AlphaFoldDB" id="M4BUS8"/>
<evidence type="ECO:0000313" key="2">
    <source>
        <dbReference type="EnsemblProtists" id="HpaP810267"/>
    </source>
</evidence>